<evidence type="ECO:0000313" key="1">
    <source>
        <dbReference type="EMBL" id="CAL8147042.1"/>
    </source>
</evidence>
<keyword evidence="2" id="KW-1185">Reference proteome</keyword>
<evidence type="ECO:0000313" key="2">
    <source>
        <dbReference type="Proteomes" id="UP001642540"/>
    </source>
</evidence>
<dbReference type="Pfam" id="PF21701">
    <property type="entry name" value="GLOD4_C"/>
    <property type="match status" value="1"/>
</dbReference>
<accession>A0ABP1S8L1</accession>
<dbReference type="SUPFAM" id="SSF54593">
    <property type="entry name" value="Glyoxalase/Bleomycin resistance protein/Dihydroxybiphenyl dioxygenase"/>
    <property type="match status" value="2"/>
</dbReference>
<comment type="caution">
    <text evidence="1">The sequence shown here is derived from an EMBL/GenBank/DDBJ whole genome shotgun (WGS) entry which is preliminary data.</text>
</comment>
<proteinExistence type="predicted"/>
<reference evidence="1 2" key="1">
    <citation type="submission" date="2024-08" db="EMBL/GenBank/DDBJ databases">
        <authorList>
            <person name="Cucini C."/>
            <person name="Frati F."/>
        </authorList>
    </citation>
    <scope>NUCLEOTIDE SEQUENCE [LARGE SCALE GENOMIC DNA]</scope>
</reference>
<protein>
    <recommendedName>
        <fullName evidence="3">Glyoxalase domain-containing protein 4</fullName>
    </recommendedName>
</protein>
<dbReference type="InterPro" id="IPR043193">
    <property type="entry name" value="GLOD4"/>
</dbReference>
<dbReference type="Proteomes" id="UP001642540">
    <property type="component" value="Unassembled WGS sequence"/>
</dbReference>
<evidence type="ECO:0008006" key="3">
    <source>
        <dbReference type="Google" id="ProtNLM"/>
    </source>
</evidence>
<name>A0ABP1S8L1_9HEXA</name>
<dbReference type="PANTHER" id="PTHR46466">
    <property type="entry name" value="GLYOXALASE DOMAIN-CONTAINING PROTEIN 4"/>
    <property type="match status" value="1"/>
</dbReference>
<dbReference type="EMBL" id="CAXLJM020000164">
    <property type="protein sequence ID" value="CAL8147042.1"/>
    <property type="molecule type" value="Genomic_DNA"/>
</dbReference>
<gene>
    <name evidence="1" type="ORF">ODALV1_LOCUS31017</name>
</gene>
<sequence>MPGCCGCGCLGSNKNSEKDPDLIQGRRALHYVFKIDDRQASLTFFKTVLGMEILRHDEFDQSCELPLPPGHSDDAELGPSNWSRTLVGYGPEDTNFVLDLIYKYGNKTSNSKSEVLSIEIMKNDIKPVLAAGGIMAEVIRDGVKGLTACVIEFDGYVFKVFECEGDDRIGRVVLAVNDVAKAEKFWMHTLGMSKVNESLFYEMRQCKIQFKAMPKWNADQVVGRIVFAAPEEQLPVIEEKVLKAKGTLLAEFANAKARASISVPKLALLAEMVNVKIPLTSLRMSNGCLVQVVMLKDLDGHEICFFGDQGYRLYSKPDPDAEQRLIEAIEEERKQA</sequence>
<organism evidence="1 2">
    <name type="scientific">Orchesella dallaii</name>
    <dbReference type="NCBI Taxonomy" id="48710"/>
    <lineage>
        <taxon>Eukaryota</taxon>
        <taxon>Metazoa</taxon>
        <taxon>Ecdysozoa</taxon>
        <taxon>Arthropoda</taxon>
        <taxon>Hexapoda</taxon>
        <taxon>Collembola</taxon>
        <taxon>Entomobryomorpha</taxon>
        <taxon>Entomobryoidea</taxon>
        <taxon>Orchesellidae</taxon>
        <taxon>Orchesellinae</taxon>
        <taxon>Orchesella</taxon>
    </lineage>
</organism>
<dbReference type="InterPro" id="IPR029068">
    <property type="entry name" value="Glyas_Bleomycin-R_OHBP_Dase"/>
</dbReference>
<dbReference type="PANTHER" id="PTHR46466:SF1">
    <property type="entry name" value="GLYOXALASE DOMAIN-CONTAINING PROTEIN 4"/>
    <property type="match status" value="1"/>
</dbReference>
<dbReference type="Gene3D" id="3.10.180.10">
    <property type="entry name" value="2,3-Dihydroxybiphenyl 1,2-Dioxygenase, domain 1"/>
    <property type="match status" value="2"/>
</dbReference>